<protein>
    <recommendedName>
        <fullName evidence="4">Oxidoreductase</fullName>
    </recommendedName>
</protein>
<evidence type="ECO:0000256" key="2">
    <source>
        <dbReference type="ARBA" id="ARBA00023002"/>
    </source>
</evidence>
<sequence length="323" mass="34374">MDQSLNRRRFLSGSALIALGSYCTRIFSQGTQTPKSGFGPMSTAENVTEDIDLTGKTALVTGCNSGIGYETMRVLALRGAHVIGTARTLEKGEMACESVKGRATPVLLELTDFDSVVACAEQVRNMNVPLDMLICNAGVLFRDLRQVRGLEMQFVVNHLGHFILVNRLLDRTTIAAEGRIVVVGSAAHRSAPQGGIQFENLSGEGWSAGAYGHSKLANGLFSLELARKLEGTNATSNSLHPGGVQTNITRNLASGTGAFRLPKTVEQGAATTCYVAASSDLSGVSGLYFADCNVVQPGGYMEDAAMAAQLWEVSEDLTRSYLD</sequence>
<name>A0A381P3Q3_9ZZZZ</name>
<dbReference type="PRINTS" id="PR00081">
    <property type="entry name" value="GDHRDH"/>
</dbReference>
<dbReference type="AlphaFoldDB" id="A0A381P3Q3"/>
<dbReference type="PANTHER" id="PTHR24320:SF227">
    <property type="entry name" value="RETINOL DEHYDROGENASE 11"/>
    <property type="match status" value="1"/>
</dbReference>
<evidence type="ECO:0000313" key="3">
    <source>
        <dbReference type="EMBL" id="SUZ61562.1"/>
    </source>
</evidence>
<keyword evidence="2" id="KW-0560">Oxidoreductase</keyword>
<dbReference type="EMBL" id="UINC01000811">
    <property type="protein sequence ID" value="SUZ61562.1"/>
    <property type="molecule type" value="Genomic_DNA"/>
</dbReference>
<comment type="similarity">
    <text evidence="1">Belongs to the short-chain dehydrogenases/reductases (SDR) family.</text>
</comment>
<reference evidence="3" key="1">
    <citation type="submission" date="2018-05" db="EMBL/GenBank/DDBJ databases">
        <authorList>
            <person name="Lanie J.A."/>
            <person name="Ng W.-L."/>
            <person name="Kazmierczak K.M."/>
            <person name="Andrzejewski T.M."/>
            <person name="Davidsen T.M."/>
            <person name="Wayne K.J."/>
            <person name="Tettelin H."/>
            <person name="Glass J.I."/>
            <person name="Rusch D."/>
            <person name="Podicherti R."/>
            <person name="Tsui H.-C.T."/>
            <person name="Winkler M.E."/>
        </authorList>
    </citation>
    <scope>NUCLEOTIDE SEQUENCE</scope>
</reference>
<accession>A0A381P3Q3</accession>
<dbReference type="GO" id="GO:0016491">
    <property type="term" value="F:oxidoreductase activity"/>
    <property type="evidence" value="ECO:0007669"/>
    <property type="project" value="UniProtKB-KW"/>
</dbReference>
<dbReference type="PANTHER" id="PTHR24320">
    <property type="entry name" value="RETINOL DEHYDROGENASE"/>
    <property type="match status" value="1"/>
</dbReference>
<dbReference type="InterPro" id="IPR036291">
    <property type="entry name" value="NAD(P)-bd_dom_sf"/>
</dbReference>
<evidence type="ECO:0000256" key="1">
    <source>
        <dbReference type="ARBA" id="ARBA00006484"/>
    </source>
</evidence>
<dbReference type="Pfam" id="PF00106">
    <property type="entry name" value="adh_short"/>
    <property type="match status" value="1"/>
</dbReference>
<dbReference type="InterPro" id="IPR002347">
    <property type="entry name" value="SDR_fam"/>
</dbReference>
<gene>
    <name evidence="3" type="ORF">METZ01_LOCUS14416</name>
</gene>
<dbReference type="SUPFAM" id="SSF51735">
    <property type="entry name" value="NAD(P)-binding Rossmann-fold domains"/>
    <property type="match status" value="1"/>
</dbReference>
<organism evidence="3">
    <name type="scientific">marine metagenome</name>
    <dbReference type="NCBI Taxonomy" id="408172"/>
    <lineage>
        <taxon>unclassified sequences</taxon>
        <taxon>metagenomes</taxon>
        <taxon>ecological metagenomes</taxon>
    </lineage>
</organism>
<evidence type="ECO:0008006" key="4">
    <source>
        <dbReference type="Google" id="ProtNLM"/>
    </source>
</evidence>
<dbReference type="Gene3D" id="3.40.50.720">
    <property type="entry name" value="NAD(P)-binding Rossmann-like Domain"/>
    <property type="match status" value="1"/>
</dbReference>
<proteinExistence type="inferred from homology"/>